<feature type="transmembrane region" description="Helical" evidence="6">
    <location>
        <begin position="60"/>
        <end position="79"/>
    </location>
</feature>
<keyword evidence="9" id="KW-1185">Reference proteome</keyword>
<dbReference type="PANTHER" id="PTHR46795:SF3">
    <property type="entry name" value="ABC TRANSPORTER PERMEASE"/>
    <property type="match status" value="1"/>
</dbReference>
<comment type="caution">
    <text evidence="8">The sequence shown here is derived from an EMBL/GenBank/DDBJ whole genome shotgun (WGS) entry which is preliminary data.</text>
</comment>
<comment type="similarity">
    <text evidence="6">Belongs to the ABC-4 integral membrane protein family.</text>
</comment>
<keyword evidence="4 6" id="KW-1133">Transmembrane helix</keyword>
<dbReference type="STRING" id="679200.HMPREF9333_01252"/>
<proteinExistence type="inferred from homology"/>
<evidence type="ECO:0000256" key="3">
    <source>
        <dbReference type="ARBA" id="ARBA00022692"/>
    </source>
</evidence>
<dbReference type="AlphaFoldDB" id="G5GI62"/>
<dbReference type="GO" id="GO:0055085">
    <property type="term" value="P:transmembrane transport"/>
    <property type="evidence" value="ECO:0007669"/>
    <property type="project" value="UniProtKB-UniRule"/>
</dbReference>
<dbReference type="EMBL" id="ACZL01000021">
    <property type="protein sequence ID" value="EHI55537.1"/>
    <property type="molecule type" value="Genomic_DNA"/>
</dbReference>
<evidence type="ECO:0000256" key="5">
    <source>
        <dbReference type="ARBA" id="ARBA00023136"/>
    </source>
</evidence>
<feature type="transmembrane region" description="Helical" evidence="6">
    <location>
        <begin position="202"/>
        <end position="224"/>
    </location>
</feature>
<name>G5GI62_9FIRM</name>
<dbReference type="RefSeq" id="WP_005540750.1">
    <property type="nucleotide sequence ID" value="NZ_JH378832.1"/>
</dbReference>
<evidence type="ECO:0000313" key="8">
    <source>
        <dbReference type="EMBL" id="EHI55537.1"/>
    </source>
</evidence>
<feature type="transmembrane region" description="Helical" evidence="6">
    <location>
        <begin position="20"/>
        <end position="39"/>
    </location>
</feature>
<feature type="transmembrane region" description="Helical" evidence="6">
    <location>
        <begin position="595"/>
        <end position="617"/>
    </location>
</feature>
<feature type="transmembrane region" description="Helical" evidence="6">
    <location>
        <begin position="162"/>
        <end position="181"/>
    </location>
</feature>
<feature type="domain" description="ABC3 transporter permease C-terminal" evidence="7">
    <location>
        <begin position="64"/>
        <end position="179"/>
    </location>
</feature>
<keyword evidence="6" id="KW-0813">Transport</keyword>
<sequence length="662" mass="74544">MLSKLAFKNALKSIKDYGVYLFTLVLGVGIFYMFNSIYAQKEIITVTEATETAMRALQKILSYLSVFVSVILGLLIVYANNFFIKRRKKEFGIYMTLGMDKGGISIILMLETSIMALMALVVGLILGVFGSQMMSIFTAKLFEADLSSYRFIFSYNAAVKSIIYFGIIFLTVILFNTFSISKLKLIDLIYGGRKNEMPRIKSMKISTAVFVFSLLCLVAAYTIILKNGIIKINLWFLLSIILGILGTVLFFMSLSGFIVLFMQYNKGFYYKNINIFVLRQFSSKINTNFISISVICLLLFLVISIFSSGYSMQSLLSNEIRTSFPYDYSLVDYNYNDDENIGTISGRLPSDIADSKLVANSYEYSIGKMKNGKALYGDYSLDFPKTLFKYEETPLQFISISDYNALRQMKGMSKVVLTEQNYLIIYDREMARDVAEQFYDKSIELNFAGNTLVPLSPAENFVLSNIEYASITFVVADSFLGKMDVGKKVLNINCVNKEAAREFGVLLDNYNVESDQVRAFIYYSSRQQLYDASVVSKVSISFLAIYLGAVFMITCAAILAIQQLSEVADNIKRYDLLNKLGVEQGMLNHALFVQILSYFLLPLLLAAVHSVIGLIVVNKVIKLFGKIDIGFSLSATAIFILLIYGLYFLLTYIGSKGIVNKR</sequence>
<dbReference type="Proteomes" id="UP000003011">
    <property type="component" value="Unassembled WGS sequence"/>
</dbReference>
<dbReference type="OrthoDB" id="9781780at2"/>
<dbReference type="PATRIC" id="fig|679200.3.peg.1334"/>
<organism evidence="8 9">
    <name type="scientific">Johnsonella ignava ATCC 51276</name>
    <dbReference type="NCBI Taxonomy" id="679200"/>
    <lineage>
        <taxon>Bacteria</taxon>
        <taxon>Bacillati</taxon>
        <taxon>Bacillota</taxon>
        <taxon>Clostridia</taxon>
        <taxon>Lachnospirales</taxon>
        <taxon>Lachnospiraceae</taxon>
        <taxon>Johnsonella</taxon>
    </lineage>
</organism>
<dbReference type="PIRSF" id="PIRSF018968">
    <property type="entry name" value="ABC_permease_BceB"/>
    <property type="match status" value="1"/>
</dbReference>
<feature type="transmembrane region" description="Helical" evidence="6">
    <location>
        <begin position="285"/>
        <end position="306"/>
    </location>
</feature>
<protein>
    <recommendedName>
        <fullName evidence="7">ABC3 transporter permease C-terminal domain-containing protein</fullName>
    </recommendedName>
</protein>
<evidence type="ECO:0000256" key="2">
    <source>
        <dbReference type="ARBA" id="ARBA00022475"/>
    </source>
</evidence>
<dbReference type="InterPro" id="IPR027022">
    <property type="entry name" value="ABC_permease_BceB-typ"/>
</dbReference>
<comment type="subcellular location">
    <subcellularLocation>
        <location evidence="1 6">Cell membrane</location>
        <topology evidence="1 6">Multi-pass membrane protein</topology>
    </subcellularLocation>
</comment>
<feature type="transmembrane region" description="Helical" evidence="6">
    <location>
        <begin position="540"/>
        <end position="561"/>
    </location>
</feature>
<gene>
    <name evidence="8" type="ORF">HMPREF9333_01252</name>
</gene>
<reference evidence="8 9" key="1">
    <citation type="submission" date="2011-08" db="EMBL/GenBank/DDBJ databases">
        <title>The Genome Sequence of Johnsonella ignava ATCC 51276.</title>
        <authorList>
            <consortium name="The Broad Institute Genome Sequencing Platform"/>
            <person name="Earl A."/>
            <person name="Ward D."/>
            <person name="Feldgarden M."/>
            <person name="Gevers D."/>
            <person name="Izard J."/>
            <person name="Blanton J.M."/>
            <person name="Baranova O.V."/>
            <person name="Dewhirst F.E."/>
            <person name="Young S.K."/>
            <person name="Zeng Q."/>
            <person name="Gargeya S."/>
            <person name="Fitzgerald M."/>
            <person name="Haas B."/>
            <person name="Abouelleil A."/>
            <person name="Alvarado L."/>
            <person name="Arachchi H.M."/>
            <person name="Berlin A."/>
            <person name="Brown A."/>
            <person name="Chapman S.B."/>
            <person name="Chen Z."/>
            <person name="Dunbar C."/>
            <person name="Freedman E."/>
            <person name="Gearin G."/>
            <person name="Gellesch M."/>
            <person name="Goldberg J."/>
            <person name="Griggs A."/>
            <person name="Gujja S."/>
            <person name="Heiman D."/>
            <person name="Howarth C."/>
            <person name="Larson L."/>
            <person name="Lui A."/>
            <person name="MacDonald P.J.P."/>
            <person name="Montmayeur A."/>
            <person name="Murphy C."/>
            <person name="Neiman D."/>
            <person name="Pearson M."/>
            <person name="Priest M."/>
            <person name="Roberts A."/>
            <person name="Saif S."/>
            <person name="Shea T."/>
            <person name="Shenoy N."/>
            <person name="Sisk P."/>
            <person name="Stolte C."/>
            <person name="Sykes S."/>
            <person name="Wortman J."/>
            <person name="Nusbaum C."/>
            <person name="Birren B."/>
        </authorList>
    </citation>
    <scope>NUCLEOTIDE SEQUENCE [LARGE SCALE GENOMIC DNA]</scope>
    <source>
        <strain evidence="8 9">ATCC 51276</strain>
    </source>
</reference>
<dbReference type="InterPro" id="IPR052536">
    <property type="entry name" value="ABC-4_Integral_Memb_Prot"/>
</dbReference>
<keyword evidence="3 6" id="KW-0812">Transmembrane</keyword>
<evidence type="ECO:0000259" key="7">
    <source>
        <dbReference type="Pfam" id="PF02687"/>
    </source>
</evidence>
<feature type="transmembrane region" description="Helical" evidence="6">
    <location>
        <begin position="236"/>
        <end position="264"/>
    </location>
</feature>
<keyword evidence="2 6" id="KW-1003">Cell membrane</keyword>
<evidence type="ECO:0000256" key="1">
    <source>
        <dbReference type="ARBA" id="ARBA00004651"/>
    </source>
</evidence>
<dbReference type="PANTHER" id="PTHR46795">
    <property type="entry name" value="ABC TRANSPORTER PERMEASE-RELATED-RELATED"/>
    <property type="match status" value="1"/>
</dbReference>
<dbReference type="Pfam" id="PF02687">
    <property type="entry name" value="FtsX"/>
    <property type="match status" value="1"/>
</dbReference>
<dbReference type="InterPro" id="IPR003838">
    <property type="entry name" value="ABC3_permease_C"/>
</dbReference>
<evidence type="ECO:0000256" key="4">
    <source>
        <dbReference type="ARBA" id="ARBA00022989"/>
    </source>
</evidence>
<dbReference type="GO" id="GO:0005886">
    <property type="term" value="C:plasma membrane"/>
    <property type="evidence" value="ECO:0007669"/>
    <property type="project" value="UniProtKB-SubCell"/>
</dbReference>
<keyword evidence="5 6" id="KW-0472">Membrane</keyword>
<evidence type="ECO:0000313" key="9">
    <source>
        <dbReference type="Proteomes" id="UP000003011"/>
    </source>
</evidence>
<evidence type="ECO:0000256" key="6">
    <source>
        <dbReference type="PIRNR" id="PIRNR018968"/>
    </source>
</evidence>
<dbReference type="HOGENOM" id="CLU_022800_1_1_9"/>
<dbReference type="eggNOG" id="COG0577">
    <property type="taxonomic scope" value="Bacteria"/>
</dbReference>
<feature type="transmembrane region" description="Helical" evidence="6">
    <location>
        <begin position="629"/>
        <end position="653"/>
    </location>
</feature>
<accession>G5GI62</accession>